<name>A0A2H4MX20_9NIDO</name>
<proteinExistence type="predicted"/>
<feature type="transmembrane region" description="Helical" evidence="1">
    <location>
        <begin position="203"/>
        <end position="224"/>
    </location>
</feature>
<organism evidence="2">
    <name type="scientific">RtMc arterivirus</name>
    <dbReference type="NCBI Taxonomy" id="2847274"/>
    <lineage>
        <taxon>Viruses</taxon>
        <taxon>Riboviria</taxon>
        <taxon>Orthornavirae</taxon>
        <taxon>Pisuviricota</taxon>
        <taxon>Pisoniviricetes</taxon>
        <taxon>Nidovirales</taxon>
        <taxon>Arnidovirineae</taxon>
        <taxon>Arteriviridae</taxon>
        <taxon>Variarterivirinae</taxon>
        <taxon>Betaarterivirus</taxon>
        <taxon>Mibartevirus</taxon>
        <taxon>Betaarterivirus timiclar</taxon>
    </lineage>
</organism>
<keyword evidence="3" id="KW-1185">Reference proteome</keyword>
<dbReference type="EMBL" id="KY369967">
    <property type="protein sequence ID" value="ATP66629.1"/>
    <property type="molecule type" value="Genomic_RNA"/>
</dbReference>
<dbReference type="Proteomes" id="UP000289356">
    <property type="component" value="Segment"/>
</dbReference>
<accession>A0A2H4MX20</accession>
<evidence type="ECO:0000256" key="1">
    <source>
        <dbReference type="SAM" id="Phobius"/>
    </source>
</evidence>
<protein>
    <submittedName>
        <fullName evidence="2">GP2 protein</fullName>
    </submittedName>
</protein>
<keyword evidence="1" id="KW-1133">Transmembrane helix</keyword>
<dbReference type="InterPro" id="IPR003434">
    <property type="entry name" value="Arteri_GP2a"/>
</dbReference>
<keyword evidence="1" id="KW-0472">Membrane</keyword>
<evidence type="ECO:0000313" key="2">
    <source>
        <dbReference type="EMBL" id="ATP66629.1"/>
    </source>
</evidence>
<dbReference type="Pfam" id="PF02340">
    <property type="entry name" value="PRRSV_Env"/>
    <property type="match status" value="1"/>
</dbReference>
<dbReference type="OrthoDB" id="22614at10239"/>
<reference evidence="2" key="1">
    <citation type="journal article" date="2018" name="Microbiome">
        <title>Comparative analysis of rodent and small mammal viromes to better understand the wildlife origin of emerging infectious diseases.</title>
        <authorList>
            <person name="Wu Z."/>
            <person name="Lu L."/>
            <person name="Du J."/>
            <person name="Yang L."/>
            <person name="Ren X."/>
            <person name="Liu B."/>
            <person name="Jiang J."/>
            <person name="Yang J."/>
            <person name="Dong J."/>
            <person name="Sun L."/>
            <person name="Zhu Y."/>
            <person name="Li Y."/>
            <person name="Zheng D."/>
            <person name="Zhang C."/>
            <person name="Su H."/>
            <person name="Zheng Y."/>
            <person name="Zhou H."/>
            <person name="Zhu G."/>
            <person name="Li H."/>
            <person name="Chmura A."/>
            <person name="Yang F."/>
            <person name="Daszak P."/>
            <person name="Wang J."/>
            <person name="Liu Q."/>
            <person name="Jin Q."/>
        </authorList>
    </citation>
    <scope>NUCLEOTIDE SEQUENCE [LARGE SCALE GENOMIC DNA]</scope>
    <source>
        <strain evidence="2">RtMc-Arterivirus/Tibet2014</strain>
    </source>
</reference>
<sequence>MWPQLCIACSPMPLKSFLFLSLIFFFFLGSCSPSQLPGGSSSSWFSLFSLRPAARPVVLDMSSFQKMSDDAVRHCAAAIPPWLSHPLGIAFNGAIVDKMKRLIARLSMANYQGRVAWAEQQLLSPTLLRDLSNKTIVKHFVVMAGLETGLCQYITANMHRVMIAASASLRNMTITKNETTGEWLIHRQQAPIELNHFYKWVTWYRGSIFSAVSAALTLWVVILLRIRRR</sequence>
<evidence type="ECO:0000313" key="3">
    <source>
        <dbReference type="Proteomes" id="UP000289356"/>
    </source>
</evidence>
<keyword evidence="1" id="KW-0812">Transmembrane</keyword>